<dbReference type="Pfam" id="PF07876">
    <property type="entry name" value="Dabb"/>
    <property type="match status" value="1"/>
</dbReference>
<evidence type="ECO:0000313" key="7">
    <source>
        <dbReference type="EMBL" id="KAL1603201.1"/>
    </source>
</evidence>
<dbReference type="PROSITE" id="PS51891">
    <property type="entry name" value="CENP_V_GFA"/>
    <property type="match status" value="1"/>
</dbReference>
<keyword evidence="2" id="KW-0479">Metal-binding</keyword>
<sequence length="274" mass="30402">MASSTPVTHIVLFKYRSDITWTDFQTHFDAFQALQRQCIHPDTGKPYMLSLRMGQNNSWEPHSKGMTHAFVLEFASQEHLDYYLLQDEVHAEFSRKAKPLIEDSVVVDIKDGVLFGPKPKKPVGLGGVWKGTCHCQDIEWSVQVSQDEELKHIVCHCDTCKKLGGGPYSCNYIVPREALTISKGRPSEYAYKGASGKDVHCYFCPKCTSHIYHHQDAMPEKVIVRTLLLDGGNDLAAGGEIFAEGALSWAQDLKKALAQPAPPKSKGVNGVNGV</sequence>
<dbReference type="SUPFAM" id="SSF54909">
    <property type="entry name" value="Dimeric alpha+beta barrel"/>
    <property type="match status" value="1"/>
</dbReference>
<evidence type="ECO:0000256" key="2">
    <source>
        <dbReference type="ARBA" id="ARBA00022723"/>
    </source>
</evidence>
<keyword evidence="4" id="KW-0456">Lyase</keyword>
<dbReference type="Gene3D" id="3.30.70.100">
    <property type="match status" value="1"/>
</dbReference>
<keyword evidence="8" id="KW-1185">Reference proteome</keyword>
<dbReference type="InterPro" id="IPR006913">
    <property type="entry name" value="CENP-V/GFA"/>
</dbReference>
<dbReference type="Proteomes" id="UP001521222">
    <property type="component" value="Unassembled WGS sequence"/>
</dbReference>
<dbReference type="SUPFAM" id="SSF51316">
    <property type="entry name" value="Mss4-like"/>
    <property type="match status" value="1"/>
</dbReference>
<evidence type="ECO:0000259" key="6">
    <source>
        <dbReference type="PROSITE" id="PS51891"/>
    </source>
</evidence>
<reference evidence="7 8" key="1">
    <citation type="submission" date="2024-02" db="EMBL/GenBank/DDBJ databases">
        <title>De novo assembly and annotation of 12 fungi associated with fruit tree decline syndrome in Ontario, Canada.</title>
        <authorList>
            <person name="Sulman M."/>
            <person name="Ellouze W."/>
            <person name="Ilyukhin E."/>
        </authorList>
    </citation>
    <scope>NUCLEOTIDE SEQUENCE [LARGE SCALE GENOMIC DNA]</scope>
    <source>
        <strain evidence="7 8">M97-236</strain>
    </source>
</reference>
<keyword evidence="3" id="KW-0862">Zinc</keyword>
<comment type="caution">
    <text evidence="7">The sequence shown here is derived from an EMBL/GenBank/DDBJ whole genome shotgun (WGS) entry which is preliminary data.</text>
</comment>
<dbReference type="EMBL" id="JAKIXB020000012">
    <property type="protein sequence ID" value="KAL1603201.1"/>
    <property type="molecule type" value="Genomic_DNA"/>
</dbReference>
<dbReference type="PROSITE" id="PS51502">
    <property type="entry name" value="S_R_A_B_BARREL"/>
    <property type="match status" value="1"/>
</dbReference>
<evidence type="ECO:0000256" key="3">
    <source>
        <dbReference type="ARBA" id="ARBA00022833"/>
    </source>
</evidence>
<evidence type="ECO:0000259" key="5">
    <source>
        <dbReference type="PROSITE" id="PS51502"/>
    </source>
</evidence>
<dbReference type="InterPro" id="IPR013097">
    <property type="entry name" value="Dabb"/>
</dbReference>
<evidence type="ECO:0000256" key="4">
    <source>
        <dbReference type="ARBA" id="ARBA00023239"/>
    </source>
</evidence>
<dbReference type="PANTHER" id="PTHR33337:SF30">
    <property type="entry name" value="DUF636 DOMAIN PROTEIN (AFU_ORTHOLOGUE AFUA_1G03180)"/>
    <property type="match status" value="1"/>
</dbReference>
<dbReference type="Pfam" id="PF04828">
    <property type="entry name" value="GFA"/>
    <property type="match status" value="1"/>
</dbReference>
<evidence type="ECO:0000313" key="8">
    <source>
        <dbReference type="Proteomes" id="UP001521222"/>
    </source>
</evidence>
<protein>
    <submittedName>
        <fullName evidence="7">Uncharacterized protein</fullName>
    </submittedName>
</protein>
<comment type="similarity">
    <text evidence="1">Belongs to the Gfa family.</text>
</comment>
<dbReference type="InterPro" id="IPR011057">
    <property type="entry name" value="Mss4-like_sf"/>
</dbReference>
<organism evidence="7 8">
    <name type="scientific">Nothophoma quercina</name>
    <dbReference type="NCBI Taxonomy" id="749835"/>
    <lineage>
        <taxon>Eukaryota</taxon>
        <taxon>Fungi</taxon>
        <taxon>Dikarya</taxon>
        <taxon>Ascomycota</taxon>
        <taxon>Pezizomycotina</taxon>
        <taxon>Dothideomycetes</taxon>
        <taxon>Pleosporomycetidae</taxon>
        <taxon>Pleosporales</taxon>
        <taxon>Pleosporineae</taxon>
        <taxon>Didymellaceae</taxon>
        <taxon>Nothophoma</taxon>
    </lineage>
</organism>
<gene>
    <name evidence="7" type="ORF">SLS59_004296</name>
</gene>
<accession>A0ABR3RFI2</accession>
<dbReference type="InterPro" id="IPR011008">
    <property type="entry name" value="Dimeric_a/b-barrel"/>
</dbReference>
<proteinExistence type="inferred from homology"/>
<feature type="domain" description="CENP-V/GFA" evidence="6">
    <location>
        <begin position="129"/>
        <end position="250"/>
    </location>
</feature>
<evidence type="ECO:0000256" key="1">
    <source>
        <dbReference type="ARBA" id="ARBA00005495"/>
    </source>
</evidence>
<dbReference type="PANTHER" id="PTHR33337">
    <property type="entry name" value="GFA DOMAIN-CONTAINING PROTEIN"/>
    <property type="match status" value="1"/>
</dbReference>
<name>A0ABR3RFI2_9PLEO</name>
<dbReference type="Gene3D" id="3.90.1590.10">
    <property type="entry name" value="glutathione-dependent formaldehyde- activating enzyme (gfa)"/>
    <property type="match status" value="1"/>
</dbReference>
<feature type="domain" description="Stress-response A/B barrel" evidence="5">
    <location>
        <begin position="7"/>
        <end position="109"/>
    </location>
</feature>
<dbReference type="SMART" id="SM00886">
    <property type="entry name" value="Dabb"/>
    <property type="match status" value="1"/>
</dbReference>